<evidence type="ECO:0000259" key="2">
    <source>
        <dbReference type="Pfam" id="PF00775"/>
    </source>
</evidence>
<dbReference type="EMBL" id="JAPDFR010000009">
    <property type="protein sequence ID" value="KAK0383256.1"/>
    <property type="molecule type" value="Genomic_DNA"/>
</dbReference>
<dbReference type="PANTHER" id="PTHR34315">
    <property type="match status" value="1"/>
</dbReference>
<dbReference type="AlphaFoldDB" id="A0AA39G9Z9"/>
<dbReference type="InterPro" id="IPR015889">
    <property type="entry name" value="Intradiol_dOase_core"/>
</dbReference>
<dbReference type="InterPro" id="IPR000627">
    <property type="entry name" value="Intradiol_dOase_C"/>
</dbReference>
<dbReference type="GO" id="GO:0016702">
    <property type="term" value="F:oxidoreductase activity, acting on single donors with incorporation of molecular oxygen, incorporation of two atoms of oxygen"/>
    <property type="evidence" value="ECO:0007669"/>
    <property type="project" value="InterPro"/>
</dbReference>
<organism evidence="3 4">
    <name type="scientific">Sarocladium strictum</name>
    <name type="common">Black bundle disease fungus</name>
    <name type="synonym">Acremonium strictum</name>
    <dbReference type="NCBI Taxonomy" id="5046"/>
    <lineage>
        <taxon>Eukaryota</taxon>
        <taxon>Fungi</taxon>
        <taxon>Dikarya</taxon>
        <taxon>Ascomycota</taxon>
        <taxon>Pezizomycotina</taxon>
        <taxon>Sordariomycetes</taxon>
        <taxon>Hypocreomycetidae</taxon>
        <taxon>Hypocreales</taxon>
        <taxon>Sarocladiaceae</taxon>
        <taxon>Sarocladium</taxon>
    </lineage>
</organism>
<gene>
    <name evidence="3" type="ORF">NLU13_9169</name>
</gene>
<sequence length="361" mass="39669">MIFSKAPVVAVSALLGLALAHPGHDPTEEMLERREFIKALGRSDLAHCAEKLTERGVAARNAARRAAAVDKAREKRGLKKRTLQDLLNTDHDRSDLGYTPETDVDTLFSGDSSCLLTPEVTEGPYYVGGEFIRSDITDDQPGVPLILDYQVIDVNTCDPIPNIHLELWHCNATGVYSGVVTQGNGDASDLSNLDATFGRGIQETDSDGVAQFETIFPGHYIGRTIHNHLLVHTNAKPFPNGTLGNDVTASHIGQAYFDQDLIREVERDAVYLQNRQPLTQNANDFILAQQANTEGVDPFHEYVLLGDSVSEGLFAWLAFGISPSSSRTIRPAVNYYEEGGVRNPNAGWGPWGRRDGERQRE</sequence>
<keyword evidence="4" id="KW-1185">Reference proteome</keyword>
<comment type="caution">
    <text evidence="3">The sequence shown here is derived from an EMBL/GenBank/DDBJ whole genome shotgun (WGS) entry which is preliminary data.</text>
</comment>
<feature type="domain" description="Intradiol ring-cleavage dioxygenases" evidence="2">
    <location>
        <begin position="133"/>
        <end position="224"/>
    </location>
</feature>
<protein>
    <recommendedName>
        <fullName evidence="2">Intradiol ring-cleavage dioxygenases domain-containing protein</fullName>
    </recommendedName>
</protein>
<feature type="signal peptide" evidence="1">
    <location>
        <begin position="1"/>
        <end position="20"/>
    </location>
</feature>
<dbReference type="Proteomes" id="UP001175261">
    <property type="component" value="Unassembled WGS sequence"/>
</dbReference>
<accession>A0AA39G9Z9</accession>
<evidence type="ECO:0000256" key="1">
    <source>
        <dbReference type="SAM" id="SignalP"/>
    </source>
</evidence>
<dbReference type="Gene3D" id="2.60.130.10">
    <property type="entry name" value="Aromatic compound dioxygenase"/>
    <property type="match status" value="1"/>
</dbReference>
<dbReference type="PANTHER" id="PTHR34315:SF1">
    <property type="entry name" value="INTRADIOL RING-CLEAVAGE DIOXYGENASES DOMAIN-CONTAINING PROTEIN-RELATED"/>
    <property type="match status" value="1"/>
</dbReference>
<proteinExistence type="predicted"/>
<dbReference type="Pfam" id="PF00775">
    <property type="entry name" value="Dioxygenase_C"/>
    <property type="match status" value="1"/>
</dbReference>
<dbReference type="SUPFAM" id="SSF49482">
    <property type="entry name" value="Aromatic compound dioxygenase"/>
    <property type="match status" value="1"/>
</dbReference>
<dbReference type="GO" id="GO:0008199">
    <property type="term" value="F:ferric iron binding"/>
    <property type="evidence" value="ECO:0007669"/>
    <property type="project" value="InterPro"/>
</dbReference>
<feature type="chain" id="PRO_5041303223" description="Intradiol ring-cleavage dioxygenases domain-containing protein" evidence="1">
    <location>
        <begin position="21"/>
        <end position="361"/>
    </location>
</feature>
<dbReference type="CDD" id="cd03457">
    <property type="entry name" value="intradiol_dioxygenase_like"/>
    <property type="match status" value="1"/>
</dbReference>
<evidence type="ECO:0000313" key="3">
    <source>
        <dbReference type="EMBL" id="KAK0383256.1"/>
    </source>
</evidence>
<evidence type="ECO:0000313" key="4">
    <source>
        <dbReference type="Proteomes" id="UP001175261"/>
    </source>
</evidence>
<reference evidence="3" key="1">
    <citation type="submission" date="2022-10" db="EMBL/GenBank/DDBJ databases">
        <title>Determination and structural analysis of whole genome sequence of Sarocladium strictum F4-1.</title>
        <authorList>
            <person name="Hu L."/>
            <person name="Jiang Y."/>
        </authorList>
    </citation>
    <scope>NUCLEOTIDE SEQUENCE</scope>
    <source>
        <strain evidence="3">F4-1</strain>
    </source>
</reference>
<name>A0AA39G9Z9_SARSR</name>
<keyword evidence="1" id="KW-0732">Signal</keyword>